<dbReference type="Gene3D" id="3.75.10.10">
    <property type="entry name" value="L-arginine/glycine Amidinotransferase, Chain A"/>
    <property type="match status" value="1"/>
</dbReference>
<gene>
    <name evidence="1" type="ORF">HNQ93_001474</name>
</gene>
<keyword evidence="2" id="KW-1185">Reference proteome</keyword>
<comment type="caution">
    <text evidence="1">The sequence shown here is derived from an EMBL/GenBank/DDBJ whole genome shotgun (WGS) entry which is preliminary data.</text>
</comment>
<dbReference type="Pfam" id="PF19420">
    <property type="entry name" value="DDAH_eukar"/>
    <property type="match status" value="1"/>
</dbReference>
<dbReference type="PANTHER" id="PTHR43224:SF1">
    <property type="entry name" value="AMIDINOTRANSFERASE"/>
    <property type="match status" value="1"/>
</dbReference>
<sequence>MSMQAASTVFLVRPTRFTFNPETAHSNHFQQPLAGLSPEAIQAQAFAEFDGVVARLRAAGVQVLVFEDTPEPHTPDAVFPNNWVTFHPDGRVLLYPMCAPNRRLERRPDILEALGRQFHIREVVDLAAHEQDNRFLEGTGSIIFDHLHRIAYAGLSVRTEAGLFREVAARLEYEPVAFRAYDAAGQEIYHTNVMMCLGARFAVICLESIRDEAERAAVKASLTRTGHELVDISLAQVARFAGNMLTLQPAEGRELLAMSQSAYDALRPEQREVLGRYATLLPLPIPTIETIGGGSARCMMAEVFLPAKG</sequence>
<evidence type="ECO:0008006" key="3">
    <source>
        <dbReference type="Google" id="ProtNLM"/>
    </source>
</evidence>
<dbReference type="EMBL" id="JACHGG010000002">
    <property type="protein sequence ID" value="MBB6058628.1"/>
    <property type="molecule type" value="Genomic_DNA"/>
</dbReference>
<dbReference type="PIRSF" id="PIRSF028188">
    <property type="entry name" value="Amdntrnsf_FN0238"/>
    <property type="match status" value="1"/>
</dbReference>
<dbReference type="InterPro" id="IPR014541">
    <property type="entry name" value="Amdntrnsf_FN0238"/>
</dbReference>
<protein>
    <recommendedName>
        <fullName evidence="3">Amidinotransferase</fullName>
    </recommendedName>
</protein>
<evidence type="ECO:0000313" key="2">
    <source>
        <dbReference type="Proteomes" id="UP000532746"/>
    </source>
</evidence>
<proteinExistence type="predicted"/>
<dbReference type="NCBIfam" id="NF046062">
    <property type="entry name" value="citrull_CtlX"/>
    <property type="match status" value="1"/>
</dbReference>
<dbReference type="AlphaFoldDB" id="A0A7W9WB47"/>
<reference evidence="1 2" key="1">
    <citation type="submission" date="2020-08" db="EMBL/GenBank/DDBJ databases">
        <title>Genomic Encyclopedia of Type Strains, Phase IV (KMG-IV): sequencing the most valuable type-strain genomes for metagenomic binning, comparative biology and taxonomic classification.</title>
        <authorList>
            <person name="Goeker M."/>
        </authorList>
    </citation>
    <scope>NUCLEOTIDE SEQUENCE [LARGE SCALE GENOMIC DNA]</scope>
    <source>
        <strain evidence="1 2">DSM 26718</strain>
    </source>
</reference>
<name>A0A7W9WB47_9BACT</name>
<dbReference type="SUPFAM" id="SSF55909">
    <property type="entry name" value="Pentein"/>
    <property type="match status" value="1"/>
</dbReference>
<dbReference type="Proteomes" id="UP000532746">
    <property type="component" value="Unassembled WGS sequence"/>
</dbReference>
<organism evidence="1 2">
    <name type="scientific">Hymenobacter luteus</name>
    <dbReference type="NCBI Taxonomy" id="1411122"/>
    <lineage>
        <taxon>Bacteria</taxon>
        <taxon>Pseudomonadati</taxon>
        <taxon>Bacteroidota</taxon>
        <taxon>Cytophagia</taxon>
        <taxon>Cytophagales</taxon>
        <taxon>Hymenobacteraceae</taxon>
        <taxon>Hymenobacter</taxon>
    </lineage>
</organism>
<accession>A0A7W9WB47</accession>
<evidence type="ECO:0000313" key="1">
    <source>
        <dbReference type="EMBL" id="MBB6058628.1"/>
    </source>
</evidence>
<dbReference type="PANTHER" id="PTHR43224">
    <property type="entry name" value="AMIDINOTRANSFERASE"/>
    <property type="match status" value="1"/>
</dbReference>